<dbReference type="InterPro" id="IPR029044">
    <property type="entry name" value="Nucleotide-diphossugar_trans"/>
</dbReference>
<organism evidence="10 11">
    <name type="scientific">Chitinophaga defluvii</name>
    <dbReference type="NCBI Taxonomy" id="3163343"/>
    <lineage>
        <taxon>Bacteria</taxon>
        <taxon>Pseudomonadati</taxon>
        <taxon>Bacteroidota</taxon>
        <taxon>Chitinophagia</taxon>
        <taxon>Chitinophagales</taxon>
        <taxon>Chitinophagaceae</taxon>
        <taxon>Chitinophaga</taxon>
    </lineage>
</organism>
<evidence type="ECO:0000256" key="4">
    <source>
        <dbReference type="ARBA" id="ARBA00022741"/>
    </source>
</evidence>
<dbReference type="SUPFAM" id="SSF53448">
    <property type="entry name" value="Nucleotide-diphospho-sugar transferases"/>
    <property type="match status" value="1"/>
</dbReference>
<keyword evidence="1" id="KW-0963">Cytoplasm</keyword>
<dbReference type="Pfam" id="PF12804">
    <property type="entry name" value="NTP_transf_3"/>
    <property type="match status" value="1"/>
</dbReference>
<reference evidence="10 11" key="1">
    <citation type="submission" date="2024-06" db="EMBL/GenBank/DDBJ databases">
        <title>Chitinophaga defluvii sp. nov., isolated from municipal sewage.</title>
        <authorList>
            <person name="Zhang L."/>
        </authorList>
    </citation>
    <scope>NUCLEOTIDE SEQUENCE [LARGE SCALE GENOMIC DNA]</scope>
    <source>
        <strain evidence="10 11">H8</strain>
    </source>
</reference>
<evidence type="ECO:0000256" key="5">
    <source>
        <dbReference type="ARBA" id="ARBA00022842"/>
    </source>
</evidence>
<keyword evidence="2 10" id="KW-0808">Transferase</keyword>
<dbReference type="PANTHER" id="PTHR19136">
    <property type="entry name" value="MOLYBDENUM COFACTOR GUANYLYLTRANSFERASE"/>
    <property type="match status" value="1"/>
</dbReference>
<feature type="region of interest" description="Disordered" evidence="8">
    <location>
        <begin position="195"/>
        <end position="215"/>
    </location>
</feature>
<gene>
    <name evidence="10" type="ORF">ABR189_20545</name>
</gene>
<dbReference type="Proteomes" id="UP001549749">
    <property type="component" value="Unassembled WGS sequence"/>
</dbReference>
<keyword evidence="4" id="KW-0547">Nucleotide-binding</keyword>
<feature type="compositionally biased region" description="Pro residues" evidence="8">
    <location>
        <begin position="200"/>
        <end position="209"/>
    </location>
</feature>
<evidence type="ECO:0000256" key="1">
    <source>
        <dbReference type="ARBA" id="ARBA00022490"/>
    </source>
</evidence>
<evidence type="ECO:0000256" key="3">
    <source>
        <dbReference type="ARBA" id="ARBA00022723"/>
    </source>
</evidence>
<name>A0ABV2T9Y7_9BACT</name>
<evidence type="ECO:0000259" key="9">
    <source>
        <dbReference type="Pfam" id="PF12804"/>
    </source>
</evidence>
<proteinExistence type="predicted"/>
<dbReference type="PANTHER" id="PTHR19136:SF81">
    <property type="entry name" value="MOLYBDENUM COFACTOR GUANYLYLTRANSFERASE"/>
    <property type="match status" value="1"/>
</dbReference>
<dbReference type="RefSeq" id="WP_354662353.1">
    <property type="nucleotide sequence ID" value="NZ_JBEXAC010000002.1"/>
</dbReference>
<evidence type="ECO:0000313" key="10">
    <source>
        <dbReference type="EMBL" id="MET6999791.1"/>
    </source>
</evidence>
<evidence type="ECO:0000256" key="8">
    <source>
        <dbReference type="SAM" id="MobiDB-lite"/>
    </source>
</evidence>
<keyword evidence="3" id="KW-0479">Metal-binding</keyword>
<sequence>MISDNKQARLKGLILCGGKSTRMQQDKSQLAYHGQPHWQYLLQLLQEFVPEVYLSCRQEQAAQFREYPHIITDSVDGAGPSAGLLSAHAAQPDVAWLVLACDLPLISRQSLAALLQARNPLKAATSFNSHFNNSPEPLIAIWEPAALAVLQQNFATGKNCPRKTLLGCDVLVLENVNVMEQFNANTPAEMQEALQQLTDAPPPIPPHPQNTPSSR</sequence>
<feature type="domain" description="MobA-like NTP transferase" evidence="9">
    <location>
        <begin position="12"/>
        <end position="153"/>
    </location>
</feature>
<keyword evidence="11" id="KW-1185">Reference proteome</keyword>
<evidence type="ECO:0000313" key="11">
    <source>
        <dbReference type="Proteomes" id="UP001549749"/>
    </source>
</evidence>
<keyword evidence="6" id="KW-0342">GTP-binding</keyword>
<dbReference type="GO" id="GO:0016740">
    <property type="term" value="F:transferase activity"/>
    <property type="evidence" value="ECO:0007669"/>
    <property type="project" value="UniProtKB-KW"/>
</dbReference>
<accession>A0ABV2T9Y7</accession>
<dbReference type="InterPro" id="IPR013482">
    <property type="entry name" value="Molybde_CF_guanTrfase"/>
</dbReference>
<dbReference type="InterPro" id="IPR025877">
    <property type="entry name" value="MobA-like_NTP_Trfase"/>
</dbReference>
<comment type="caution">
    <text evidence="10">The sequence shown here is derived from an EMBL/GenBank/DDBJ whole genome shotgun (WGS) entry which is preliminary data.</text>
</comment>
<dbReference type="CDD" id="cd02503">
    <property type="entry name" value="MobA"/>
    <property type="match status" value="1"/>
</dbReference>
<evidence type="ECO:0000256" key="6">
    <source>
        <dbReference type="ARBA" id="ARBA00023134"/>
    </source>
</evidence>
<dbReference type="EMBL" id="JBEXAC010000002">
    <property type="protein sequence ID" value="MET6999791.1"/>
    <property type="molecule type" value="Genomic_DNA"/>
</dbReference>
<keyword evidence="7" id="KW-0501">Molybdenum cofactor biosynthesis</keyword>
<evidence type="ECO:0000256" key="7">
    <source>
        <dbReference type="ARBA" id="ARBA00023150"/>
    </source>
</evidence>
<evidence type="ECO:0000256" key="2">
    <source>
        <dbReference type="ARBA" id="ARBA00022679"/>
    </source>
</evidence>
<protein>
    <submittedName>
        <fullName evidence="10">NTP transferase domain-containing protein</fullName>
    </submittedName>
</protein>
<keyword evidence="5" id="KW-0460">Magnesium</keyword>
<dbReference type="Gene3D" id="3.90.550.10">
    <property type="entry name" value="Spore Coat Polysaccharide Biosynthesis Protein SpsA, Chain A"/>
    <property type="match status" value="1"/>
</dbReference>